<dbReference type="AlphaFoldDB" id="A0A6M3L3M5"/>
<sequence>MVTKIKEAMSDNDRRTILQQAVTDSLAVGNTMDGPYIRDIYDTELVYEVKGKVFRIAYVIDRKGKVVLGQAERVTPQTVYNPVIESVESKIEQLTTLQSEREDNNEVRESLDNLLNLLEKEDVAEETAGPLLKQADKVILKLTEAPMMKTEDGEQYPASAFAYVPEPDKPSTWKLRLWEDPTKKITRAQLGRAASALSPGGFRGQKADIPSADLPAVKRKIRAQYKKLEVADEEISKWVKEANEARERIFESCEVDIQEVTKEGIAKGILPVRIIQPGFNSSKGRFYSEQAIKDAAVIFDNHKMYADHPTKEDERQRPERSIRDWVATLHATRVSDAGNAVGEAHINAGWLKEKIQTLYEQGDLQHLGTSINAIGRGTKQLIEGIKTTFVEGLVNSRTQSVDFVTEAGAGGQAGLRESIGDSFVDADLIDVATLRESRPDLVEAIESDIRNQINMEVKKKMELEERVKELEGQVTTLTTENGELKETITQAEKEKVRAEAQAVIKEAVSKAELPEVAKTRLLKAHEKDETSEAIEEAIKEEVAYVATLTETGKIRNLGPTHDPDPKTEEKLAEGFRALGLSEEASKTAAKGR</sequence>
<accession>A0A6M3L3M5</accession>
<protein>
    <submittedName>
        <fullName evidence="2">Uncharacterized protein</fullName>
    </submittedName>
</protein>
<feature type="coiled-coil region" evidence="1">
    <location>
        <begin position="453"/>
        <end position="501"/>
    </location>
</feature>
<keyword evidence="1" id="KW-0175">Coiled coil</keyword>
<dbReference type="EMBL" id="MT142780">
    <property type="protein sequence ID" value="QJA88462.1"/>
    <property type="molecule type" value="Genomic_DNA"/>
</dbReference>
<evidence type="ECO:0000256" key="1">
    <source>
        <dbReference type="SAM" id="Coils"/>
    </source>
</evidence>
<evidence type="ECO:0000313" key="2">
    <source>
        <dbReference type="EMBL" id="QJA88462.1"/>
    </source>
</evidence>
<gene>
    <name evidence="2" type="ORF">MM415B02758_0004</name>
</gene>
<proteinExistence type="predicted"/>
<organism evidence="2">
    <name type="scientific">viral metagenome</name>
    <dbReference type="NCBI Taxonomy" id="1070528"/>
    <lineage>
        <taxon>unclassified sequences</taxon>
        <taxon>metagenomes</taxon>
        <taxon>organismal metagenomes</taxon>
    </lineage>
</organism>
<name>A0A6M3L3M5_9ZZZZ</name>
<reference evidence="2" key="1">
    <citation type="submission" date="2020-03" db="EMBL/GenBank/DDBJ databases">
        <title>The deep terrestrial virosphere.</title>
        <authorList>
            <person name="Holmfeldt K."/>
            <person name="Nilsson E."/>
            <person name="Simone D."/>
            <person name="Lopez-Fernandez M."/>
            <person name="Wu X."/>
            <person name="de Brujin I."/>
            <person name="Lundin D."/>
            <person name="Andersson A."/>
            <person name="Bertilsson S."/>
            <person name="Dopson M."/>
        </authorList>
    </citation>
    <scope>NUCLEOTIDE SEQUENCE</scope>
    <source>
        <strain evidence="2">MM415B02758</strain>
    </source>
</reference>